<sequence>MALPSPFKHELLLREYGQSTYELIQQLRTIEDREERTKRAQQIVQLIFRLNPALREQPDAQPKVWNHIFEMTDGELDVDSPYPLHALDILAKQPQRVAYPSKSPKLKAYGRSVEIMIEQALALEDAAEREQATIAIGRTMKFLYRSYSKENAKDVTILKHLKELSGGKLELDPAQVDANNLFEFATPPTAGGRPAPFIVPQPRAERSERGERGDRGDREGRRGGNNNRRDKQRRGGKKGRQEPQQPPQ</sequence>
<dbReference type="Pfam" id="PF14123">
    <property type="entry name" value="DUF4290"/>
    <property type="match status" value="1"/>
</dbReference>
<accession>A0ABS8AA97</accession>
<evidence type="ECO:0000256" key="1">
    <source>
        <dbReference type="SAM" id="MobiDB-lite"/>
    </source>
</evidence>
<dbReference type="InterPro" id="IPR025632">
    <property type="entry name" value="DUF4290"/>
</dbReference>
<feature type="region of interest" description="Disordered" evidence="1">
    <location>
        <begin position="185"/>
        <end position="248"/>
    </location>
</feature>
<evidence type="ECO:0000313" key="3">
    <source>
        <dbReference type="Proteomes" id="UP001165297"/>
    </source>
</evidence>
<keyword evidence="3" id="KW-1185">Reference proteome</keyword>
<evidence type="ECO:0000313" key="2">
    <source>
        <dbReference type="EMBL" id="MCB2376647.1"/>
    </source>
</evidence>
<gene>
    <name evidence="2" type="ORF">LGH70_03595</name>
</gene>
<comment type="caution">
    <text evidence="2">The sequence shown here is derived from an EMBL/GenBank/DDBJ whole genome shotgun (WGS) entry which is preliminary data.</text>
</comment>
<proteinExistence type="predicted"/>
<dbReference type="RefSeq" id="WP_226182787.1">
    <property type="nucleotide sequence ID" value="NZ_JAJADQ010000002.1"/>
</dbReference>
<name>A0ABS8AA97_9BACT</name>
<protein>
    <submittedName>
        <fullName evidence="2">DUF4290 domain-containing protein</fullName>
    </submittedName>
</protein>
<feature type="compositionally biased region" description="Low complexity" evidence="1">
    <location>
        <begin position="185"/>
        <end position="196"/>
    </location>
</feature>
<dbReference type="EMBL" id="JAJADQ010000002">
    <property type="protein sequence ID" value="MCB2376647.1"/>
    <property type="molecule type" value="Genomic_DNA"/>
</dbReference>
<feature type="compositionally biased region" description="Basic and acidic residues" evidence="1">
    <location>
        <begin position="203"/>
        <end position="222"/>
    </location>
</feature>
<reference evidence="2" key="1">
    <citation type="submission" date="2021-10" db="EMBL/GenBank/DDBJ databases">
        <authorList>
            <person name="Dean J.D."/>
            <person name="Kim M.K."/>
            <person name="Newey C.N."/>
            <person name="Stoker T.S."/>
            <person name="Thompson D.W."/>
            <person name="Grose J.H."/>
        </authorList>
    </citation>
    <scope>NUCLEOTIDE SEQUENCE</scope>
    <source>
        <strain evidence="2">BT635</strain>
    </source>
</reference>
<organism evidence="2 3">
    <name type="scientific">Hymenobacter nitidus</name>
    <dbReference type="NCBI Taxonomy" id="2880929"/>
    <lineage>
        <taxon>Bacteria</taxon>
        <taxon>Pseudomonadati</taxon>
        <taxon>Bacteroidota</taxon>
        <taxon>Cytophagia</taxon>
        <taxon>Cytophagales</taxon>
        <taxon>Hymenobacteraceae</taxon>
        <taxon>Hymenobacter</taxon>
    </lineage>
</organism>
<dbReference type="Proteomes" id="UP001165297">
    <property type="component" value="Unassembled WGS sequence"/>
</dbReference>